<evidence type="ECO:0000256" key="8">
    <source>
        <dbReference type="ARBA" id="ARBA00022982"/>
    </source>
</evidence>
<evidence type="ECO:0000256" key="12">
    <source>
        <dbReference type="ARBA" id="ARBA00030212"/>
    </source>
</evidence>
<keyword evidence="11 14" id="KW-0472">Membrane</keyword>
<dbReference type="PANTHER" id="PTHR15469:SF0">
    <property type="entry name" value="NADH DEHYDROGENASE [UBIQUINONE] 1 BETA SUBCOMPLEX SUBUNIT 4"/>
    <property type="match status" value="1"/>
</dbReference>
<keyword evidence="6 14" id="KW-0812">Transmembrane</keyword>
<evidence type="ECO:0000256" key="1">
    <source>
        <dbReference type="ARBA" id="ARBA00004434"/>
    </source>
</evidence>
<dbReference type="InterPro" id="IPR009866">
    <property type="entry name" value="NADH_UbQ_OxRdtase_NDUFB4_su"/>
</dbReference>
<keyword evidence="9 14" id="KW-1133">Transmembrane helix</keyword>
<evidence type="ECO:0000256" key="5">
    <source>
        <dbReference type="ARBA" id="ARBA00022660"/>
    </source>
</evidence>
<organism evidence="15 16">
    <name type="scientific">Patella caerulea</name>
    <name type="common">Rayed Mediterranean limpet</name>
    <dbReference type="NCBI Taxonomy" id="87958"/>
    <lineage>
        <taxon>Eukaryota</taxon>
        <taxon>Metazoa</taxon>
        <taxon>Spiralia</taxon>
        <taxon>Lophotrochozoa</taxon>
        <taxon>Mollusca</taxon>
        <taxon>Gastropoda</taxon>
        <taxon>Patellogastropoda</taxon>
        <taxon>Patelloidea</taxon>
        <taxon>Patellidae</taxon>
        <taxon>Patella</taxon>
    </lineage>
</organism>
<protein>
    <recommendedName>
        <fullName evidence="3">NADH dehydrogenase [ubiquinone] 1 beta subcomplex subunit 4</fullName>
    </recommendedName>
    <alternativeName>
        <fullName evidence="12">Complex I-B15</fullName>
    </alternativeName>
    <alternativeName>
        <fullName evidence="13">NADH-ubiquinone oxidoreductase B15 subunit</fullName>
    </alternativeName>
</protein>
<evidence type="ECO:0000256" key="11">
    <source>
        <dbReference type="ARBA" id="ARBA00023136"/>
    </source>
</evidence>
<keyword evidence="8" id="KW-0249">Electron transport</keyword>
<comment type="subcellular location">
    <subcellularLocation>
        <location evidence="1">Mitochondrion inner membrane</location>
        <topology evidence="1">Single-pass membrane protein</topology>
    </subcellularLocation>
</comment>
<keyword evidence="10" id="KW-0496">Mitochondrion</keyword>
<comment type="similarity">
    <text evidence="2">Belongs to the complex I NDUFB4 subunit family.</text>
</comment>
<keyword evidence="4" id="KW-0813">Transport</keyword>
<sequence>MTGVMEKKAWDPWKMYHVTSDEMKAIQERAKIRAANKAEFQKKVTDPYRALSGKAFVFDPAVQRYNSLNATLANHFKVTSRTTWNGFFAFVFPVLTLTYLMGKSKADREKLFRSGEVSARERSWKFMY</sequence>
<name>A0AAN8PE46_PATCE</name>
<accession>A0AAN8PE46</accession>
<feature type="transmembrane region" description="Helical" evidence="14">
    <location>
        <begin position="84"/>
        <end position="102"/>
    </location>
</feature>
<evidence type="ECO:0000256" key="7">
    <source>
        <dbReference type="ARBA" id="ARBA00022792"/>
    </source>
</evidence>
<evidence type="ECO:0000256" key="4">
    <source>
        <dbReference type="ARBA" id="ARBA00022448"/>
    </source>
</evidence>
<evidence type="ECO:0000256" key="2">
    <source>
        <dbReference type="ARBA" id="ARBA00007260"/>
    </source>
</evidence>
<evidence type="ECO:0000256" key="9">
    <source>
        <dbReference type="ARBA" id="ARBA00022989"/>
    </source>
</evidence>
<evidence type="ECO:0000256" key="10">
    <source>
        <dbReference type="ARBA" id="ARBA00023128"/>
    </source>
</evidence>
<evidence type="ECO:0000256" key="3">
    <source>
        <dbReference type="ARBA" id="ARBA00018681"/>
    </source>
</evidence>
<keyword evidence="16" id="KW-1185">Reference proteome</keyword>
<dbReference type="EMBL" id="JAZGQO010000014">
    <property type="protein sequence ID" value="KAK6170696.1"/>
    <property type="molecule type" value="Genomic_DNA"/>
</dbReference>
<evidence type="ECO:0000313" key="16">
    <source>
        <dbReference type="Proteomes" id="UP001347796"/>
    </source>
</evidence>
<reference evidence="15 16" key="1">
    <citation type="submission" date="2024-01" db="EMBL/GenBank/DDBJ databases">
        <title>The genome of the rayed Mediterranean limpet Patella caerulea (Linnaeus, 1758).</title>
        <authorList>
            <person name="Anh-Thu Weber A."/>
            <person name="Halstead-Nussloch G."/>
        </authorList>
    </citation>
    <scope>NUCLEOTIDE SEQUENCE [LARGE SCALE GENOMIC DNA]</scope>
    <source>
        <strain evidence="15">AATW-2023a</strain>
        <tissue evidence="15">Whole specimen</tissue>
    </source>
</reference>
<proteinExistence type="inferred from homology"/>
<evidence type="ECO:0000313" key="15">
    <source>
        <dbReference type="EMBL" id="KAK6170696.1"/>
    </source>
</evidence>
<gene>
    <name evidence="15" type="ORF">SNE40_019022</name>
</gene>
<evidence type="ECO:0000256" key="14">
    <source>
        <dbReference type="SAM" id="Phobius"/>
    </source>
</evidence>
<evidence type="ECO:0000256" key="13">
    <source>
        <dbReference type="ARBA" id="ARBA00030987"/>
    </source>
</evidence>
<evidence type="ECO:0000256" key="6">
    <source>
        <dbReference type="ARBA" id="ARBA00022692"/>
    </source>
</evidence>
<keyword evidence="5" id="KW-0679">Respiratory chain</keyword>
<dbReference type="Proteomes" id="UP001347796">
    <property type="component" value="Unassembled WGS sequence"/>
</dbReference>
<dbReference type="Pfam" id="PF07225">
    <property type="entry name" value="NDUF_B4"/>
    <property type="match status" value="1"/>
</dbReference>
<keyword evidence="7" id="KW-0999">Mitochondrion inner membrane</keyword>
<dbReference type="GO" id="GO:0005743">
    <property type="term" value="C:mitochondrial inner membrane"/>
    <property type="evidence" value="ECO:0007669"/>
    <property type="project" value="UniProtKB-SubCell"/>
</dbReference>
<dbReference type="PANTHER" id="PTHR15469">
    <property type="entry name" value="NADH-UBIQUINONE OXIDOREDUCTASE B15 SUBUNIT"/>
    <property type="match status" value="1"/>
</dbReference>
<dbReference type="AlphaFoldDB" id="A0AAN8PE46"/>
<comment type="caution">
    <text evidence="15">The sequence shown here is derived from an EMBL/GenBank/DDBJ whole genome shotgun (WGS) entry which is preliminary data.</text>
</comment>